<sequence>MAQSRTKTVLITGCTPGGIGAALCEEFRRRGFHVLATVRTPSKAASLSSSKPASGSSEGWIEVLPLDVTSMESIEKCKAQLKTNGIDGLDVLVNNAGGIAGGGPILDMNIEESKKMFDVNVWGLLAVTQAFAPLLMDRKGCILNICSVAGALKLAWQGGYNASKAAATFLSETLRIEVEPLGLRVVTAMVGEVQSQIWQQGDSYKLPEGSYYKSVERFIVDQMEGKKQAKEEPAETVAKSLVDDVLSGMSGQTWRGGQAGAAKNALRFVPSKLFERILHKDRGVDKITAPASK</sequence>
<dbReference type="SUPFAM" id="SSF51735">
    <property type="entry name" value="NAD(P)-binding Rossmann-fold domains"/>
    <property type="match status" value="1"/>
</dbReference>
<dbReference type="EMBL" id="LT853692">
    <property type="protein sequence ID" value="SMQ46772.1"/>
    <property type="molecule type" value="Genomic_DNA"/>
</dbReference>
<reference evidence="5 6" key="1">
    <citation type="submission" date="2016-06" db="EMBL/GenBank/DDBJ databases">
        <authorList>
            <person name="Kjaerup R.B."/>
            <person name="Dalgaard T.S."/>
            <person name="Juul-Madsen H.R."/>
        </authorList>
    </citation>
    <scope>NUCLEOTIDE SEQUENCE [LARGE SCALE GENOMIC DNA]</scope>
</reference>
<dbReference type="GO" id="GO:0005811">
    <property type="term" value="C:lipid droplet"/>
    <property type="evidence" value="ECO:0007669"/>
    <property type="project" value="TreeGrafter"/>
</dbReference>
<dbReference type="GO" id="GO:0006654">
    <property type="term" value="P:phosphatidic acid biosynthetic process"/>
    <property type="evidence" value="ECO:0007669"/>
    <property type="project" value="TreeGrafter"/>
</dbReference>
<evidence type="ECO:0000313" key="6">
    <source>
        <dbReference type="Proteomes" id="UP000215127"/>
    </source>
</evidence>
<accession>A0A1X7RH88</accession>
<keyword evidence="2" id="KW-0521">NADP</keyword>
<dbReference type="GO" id="GO:0019433">
    <property type="term" value="P:triglyceride catabolic process"/>
    <property type="evidence" value="ECO:0007669"/>
    <property type="project" value="TreeGrafter"/>
</dbReference>
<name>A0A1X7RH88_ZYMT9</name>
<dbReference type="PANTHER" id="PTHR44169:SF6">
    <property type="entry name" value="NADPH-DEPENDENT 1-ACYLDIHYDROXYACETONE PHOSPHATE REDUCTASE"/>
    <property type="match status" value="1"/>
</dbReference>
<dbReference type="AlphaFoldDB" id="A0A1X7RH88"/>
<comment type="similarity">
    <text evidence="1 4">Belongs to the short-chain dehydrogenases/reductases (SDR) family.</text>
</comment>
<evidence type="ECO:0000256" key="3">
    <source>
        <dbReference type="ARBA" id="ARBA00023002"/>
    </source>
</evidence>
<dbReference type="InterPro" id="IPR002347">
    <property type="entry name" value="SDR_fam"/>
</dbReference>
<proteinExistence type="inferred from homology"/>
<dbReference type="GO" id="GO:0004806">
    <property type="term" value="F:triacylglycerol lipase activity"/>
    <property type="evidence" value="ECO:0007669"/>
    <property type="project" value="TreeGrafter"/>
</dbReference>
<evidence type="ECO:0000256" key="4">
    <source>
        <dbReference type="RuleBase" id="RU000363"/>
    </source>
</evidence>
<dbReference type="GO" id="GO:0000140">
    <property type="term" value="F:acylglycerone-phosphate reductase (NADP+) activity"/>
    <property type="evidence" value="ECO:0007669"/>
    <property type="project" value="TreeGrafter"/>
</dbReference>
<dbReference type="PROSITE" id="PS00061">
    <property type="entry name" value="ADH_SHORT"/>
    <property type="match status" value="1"/>
</dbReference>
<evidence type="ECO:0000256" key="2">
    <source>
        <dbReference type="ARBA" id="ARBA00022857"/>
    </source>
</evidence>
<dbReference type="InterPro" id="IPR036291">
    <property type="entry name" value="NAD(P)-bd_dom_sf"/>
</dbReference>
<dbReference type="PANTHER" id="PTHR44169">
    <property type="entry name" value="NADPH-DEPENDENT 1-ACYLDIHYDROXYACETONE PHOSPHATE REDUCTASE"/>
    <property type="match status" value="1"/>
</dbReference>
<evidence type="ECO:0000313" key="5">
    <source>
        <dbReference type="EMBL" id="SMQ46772.1"/>
    </source>
</evidence>
<protein>
    <submittedName>
        <fullName evidence="5">Uncharacterized protein</fullName>
    </submittedName>
</protein>
<dbReference type="STRING" id="1276538.A0A1X7RH88"/>
<evidence type="ECO:0000256" key="1">
    <source>
        <dbReference type="ARBA" id="ARBA00006484"/>
    </source>
</evidence>
<keyword evidence="3" id="KW-0560">Oxidoreductase</keyword>
<gene>
    <name evidence="5" type="ORF">ZT3D7_G1918</name>
</gene>
<dbReference type="PRINTS" id="PR00081">
    <property type="entry name" value="GDHRDH"/>
</dbReference>
<keyword evidence="6" id="KW-1185">Reference proteome</keyword>
<dbReference type="PRINTS" id="PR00080">
    <property type="entry name" value="SDRFAMILY"/>
</dbReference>
<dbReference type="Pfam" id="PF00106">
    <property type="entry name" value="adh_short"/>
    <property type="match status" value="1"/>
</dbReference>
<dbReference type="Proteomes" id="UP000215127">
    <property type="component" value="Chromosome 1"/>
</dbReference>
<dbReference type="Gene3D" id="3.40.50.720">
    <property type="entry name" value="NAD(P)-binding Rossmann-like Domain"/>
    <property type="match status" value="1"/>
</dbReference>
<dbReference type="GO" id="GO:0005783">
    <property type="term" value="C:endoplasmic reticulum"/>
    <property type="evidence" value="ECO:0007669"/>
    <property type="project" value="TreeGrafter"/>
</dbReference>
<organism evidence="5 6">
    <name type="scientific">Zymoseptoria tritici (strain ST99CH_3D7)</name>
    <dbReference type="NCBI Taxonomy" id="1276538"/>
    <lineage>
        <taxon>Eukaryota</taxon>
        <taxon>Fungi</taxon>
        <taxon>Dikarya</taxon>
        <taxon>Ascomycota</taxon>
        <taxon>Pezizomycotina</taxon>
        <taxon>Dothideomycetes</taxon>
        <taxon>Dothideomycetidae</taxon>
        <taxon>Mycosphaerellales</taxon>
        <taxon>Mycosphaerellaceae</taxon>
        <taxon>Zymoseptoria</taxon>
    </lineage>
</organism>
<dbReference type="InterPro" id="IPR020904">
    <property type="entry name" value="Sc_DH/Rdtase_CS"/>
</dbReference>